<dbReference type="HOGENOM" id="CLU_2074119_0_0_1"/>
<feature type="chain" id="PRO_5002176295" description="Secreted protein" evidence="1">
    <location>
        <begin position="28"/>
        <end position="118"/>
    </location>
</feature>
<gene>
    <name evidence="2" type="ORF">M404DRAFT_320510</name>
</gene>
<reference evidence="3" key="2">
    <citation type="submission" date="2015-01" db="EMBL/GenBank/DDBJ databases">
        <title>Evolutionary Origins and Diversification of the Mycorrhizal Mutualists.</title>
        <authorList>
            <consortium name="DOE Joint Genome Institute"/>
            <consortium name="Mycorrhizal Genomics Consortium"/>
            <person name="Kohler A."/>
            <person name="Kuo A."/>
            <person name="Nagy L.G."/>
            <person name="Floudas D."/>
            <person name="Copeland A."/>
            <person name="Barry K.W."/>
            <person name="Cichocki N."/>
            <person name="Veneault-Fourrey C."/>
            <person name="LaButti K."/>
            <person name="Lindquist E.A."/>
            <person name="Lipzen A."/>
            <person name="Lundell T."/>
            <person name="Morin E."/>
            <person name="Murat C."/>
            <person name="Riley R."/>
            <person name="Ohm R."/>
            <person name="Sun H."/>
            <person name="Tunlid A."/>
            <person name="Henrissat B."/>
            <person name="Grigoriev I.V."/>
            <person name="Hibbett D.S."/>
            <person name="Martin F."/>
        </authorList>
    </citation>
    <scope>NUCLEOTIDE SEQUENCE [LARGE SCALE GENOMIC DNA]</scope>
    <source>
        <strain evidence="3">Marx 270</strain>
    </source>
</reference>
<feature type="signal peptide" evidence="1">
    <location>
        <begin position="1"/>
        <end position="27"/>
    </location>
</feature>
<proteinExistence type="predicted"/>
<keyword evidence="3" id="KW-1185">Reference proteome</keyword>
<evidence type="ECO:0008006" key="4">
    <source>
        <dbReference type="Google" id="ProtNLM"/>
    </source>
</evidence>
<reference evidence="2 3" key="1">
    <citation type="submission" date="2014-04" db="EMBL/GenBank/DDBJ databases">
        <authorList>
            <consortium name="DOE Joint Genome Institute"/>
            <person name="Kuo A."/>
            <person name="Kohler A."/>
            <person name="Costa M.D."/>
            <person name="Nagy L.G."/>
            <person name="Floudas D."/>
            <person name="Copeland A."/>
            <person name="Barry K.W."/>
            <person name="Cichocki N."/>
            <person name="Veneault-Fourrey C."/>
            <person name="LaButti K."/>
            <person name="Lindquist E.A."/>
            <person name="Lipzen A."/>
            <person name="Lundell T."/>
            <person name="Morin E."/>
            <person name="Murat C."/>
            <person name="Sun H."/>
            <person name="Tunlid A."/>
            <person name="Henrissat B."/>
            <person name="Grigoriev I.V."/>
            <person name="Hibbett D.S."/>
            <person name="Martin F."/>
            <person name="Nordberg H.P."/>
            <person name="Cantor M.N."/>
            <person name="Hua S.X."/>
        </authorList>
    </citation>
    <scope>NUCLEOTIDE SEQUENCE [LARGE SCALE GENOMIC DNA]</scope>
    <source>
        <strain evidence="2 3">Marx 270</strain>
    </source>
</reference>
<evidence type="ECO:0000313" key="3">
    <source>
        <dbReference type="Proteomes" id="UP000054217"/>
    </source>
</evidence>
<keyword evidence="1" id="KW-0732">Signal</keyword>
<accession>A0A0C3NI59</accession>
<organism evidence="2 3">
    <name type="scientific">Pisolithus tinctorius Marx 270</name>
    <dbReference type="NCBI Taxonomy" id="870435"/>
    <lineage>
        <taxon>Eukaryota</taxon>
        <taxon>Fungi</taxon>
        <taxon>Dikarya</taxon>
        <taxon>Basidiomycota</taxon>
        <taxon>Agaricomycotina</taxon>
        <taxon>Agaricomycetes</taxon>
        <taxon>Agaricomycetidae</taxon>
        <taxon>Boletales</taxon>
        <taxon>Sclerodermatineae</taxon>
        <taxon>Pisolithaceae</taxon>
        <taxon>Pisolithus</taxon>
    </lineage>
</organism>
<dbReference type="InParanoid" id="A0A0C3NI59"/>
<protein>
    <recommendedName>
        <fullName evidence="4">Secreted protein</fullName>
    </recommendedName>
</protein>
<evidence type="ECO:0000256" key="1">
    <source>
        <dbReference type="SAM" id="SignalP"/>
    </source>
</evidence>
<sequence>MVMRRRKCSRTTIGLWAMTTRMWLALCMPCVRRISLCVRTLQCNPGLDQFGRSGPNSVHGTISVALEVKFASVRNFTNCGSMQFENSQSTLTSVRCGTTSTSNSIHTFVWQIIPKVLS</sequence>
<dbReference type="AlphaFoldDB" id="A0A0C3NI59"/>
<name>A0A0C3NI59_PISTI</name>
<dbReference type="EMBL" id="KN832070">
    <property type="protein sequence ID" value="KIN95345.1"/>
    <property type="molecule type" value="Genomic_DNA"/>
</dbReference>
<evidence type="ECO:0000313" key="2">
    <source>
        <dbReference type="EMBL" id="KIN95345.1"/>
    </source>
</evidence>
<dbReference type="Proteomes" id="UP000054217">
    <property type="component" value="Unassembled WGS sequence"/>
</dbReference>